<dbReference type="NCBIfam" id="NF033788">
    <property type="entry name" value="HTH_metalloreg"/>
    <property type="match status" value="1"/>
</dbReference>
<gene>
    <name evidence="7" type="ORF">CPQ89_04075</name>
    <name evidence="6" type="ORF">CPS94_10420</name>
</gene>
<dbReference type="PROSITE" id="PS50206">
    <property type="entry name" value="RHODANESE_3"/>
    <property type="match status" value="1"/>
</dbReference>
<dbReference type="InterPro" id="IPR001763">
    <property type="entry name" value="Rhodanese-like_dom"/>
</dbReference>
<evidence type="ECO:0000256" key="2">
    <source>
        <dbReference type="ARBA" id="ARBA00023125"/>
    </source>
</evidence>
<dbReference type="InterPro" id="IPR036388">
    <property type="entry name" value="WH-like_DNA-bd_sf"/>
</dbReference>
<evidence type="ECO:0000313" key="6">
    <source>
        <dbReference type="EMBL" id="AWZ39301.1"/>
    </source>
</evidence>
<dbReference type="SMART" id="SM00450">
    <property type="entry name" value="RHOD"/>
    <property type="match status" value="1"/>
</dbReference>
<dbReference type="InterPro" id="IPR036390">
    <property type="entry name" value="WH_DNA-bd_sf"/>
</dbReference>
<keyword evidence="3" id="KW-0804">Transcription</keyword>
<dbReference type="GO" id="GO:0003700">
    <property type="term" value="F:DNA-binding transcription factor activity"/>
    <property type="evidence" value="ECO:0007669"/>
    <property type="project" value="InterPro"/>
</dbReference>
<dbReference type="Proteomes" id="UP000250153">
    <property type="component" value="Chromosome"/>
</dbReference>
<dbReference type="SMART" id="SM00418">
    <property type="entry name" value="HTH_ARSR"/>
    <property type="match status" value="1"/>
</dbReference>
<dbReference type="Pfam" id="PF00581">
    <property type="entry name" value="Rhodanese"/>
    <property type="match status" value="1"/>
</dbReference>
<keyword evidence="1" id="KW-0805">Transcription regulation</keyword>
<dbReference type="GeneID" id="48467568"/>
<reference evidence="8 9" key="1">
    <citation type="submission" date="2017-09" db="EMBL/GenBank/DDBJ databases">
        <title>Predominant Lactobacillus spp. isolated from feces of mice subjected to short-term calorie restriction.</title>
        <authorList>
            <person name="Zhang C."/>
            <person name="Zhao L."/>
            <person name="Pan F."/>
        </authorList>
    </citation>
    <scope>NUCLEOTIDE SEQUENCE [LARGE SCALE GENOMIC DNA]</scope>
    <source>
        <strain evidence="7 8">CR141</strain>
        <strain evidence="6 9">CR147</strain>
    </source>
</reference>
<dbReference type="SUPFAM" id="SSF52821">
    <property type="entry name" value="Rhodanese/Cell cycle control phosphatase"/>
    <property type="match status" value="1"/>
</dbReference>
<dbReference type="Pfam" id="PF01022">
    <property type="entry name" value="HTH_5"/>
    <property type="match status" value="1"/>
</dbReference>
<dbReference type="AlphaFoldDB" id="A0AAD0KZJ5"/>
<dbReference type="InterPro" id="IPR001845">
    <property type="entry name" value="HTH_ArsR_DNA-bd_dom"/>
</dbReference>
<dbReference type="EMBL" id="CP023565">
    <property type="protein sequence ID" value="AWZ39301.1"/>
    <property type="molecule type" value="Genomic_DNA"/>
</dbReference>
<organism evidence="6 9">
    <name type="scientific">Ligilactobacillus murinus</name>
    <dbReference type="NCBI Taxonomy" id="1622"/>
    <lineage>
        <taxon>Bacteria</taxon>
        <taxon>Bacillati</taxon>
        <taxon>Bacillota</taxon>
        <taxon>Bacilli</taxon>
        <taxon>Lactobacillales</taxon>
        <taxon>Lactobacillaceae</taxon>
        <taxon>Ligilactobacillus</taxon>
    </lineage>
</organism>
<evidence type="ECO:0000256" key="3">
    <source>
        <dbReference type="ARBA" id="ARBA00023163"/>
    </source>
</evidence>
<dbReference type="Gene3D" id="1.10.10.10">
    <property type="entry name" value="Winged helix-like DNA-binding domain superfamily/Winged helix DNA-binding domain"/>
    <property type="match status" value="1"/>
</dbReference>
<feature type="domain" description="HTH arsR-type" evidence="5">
    <location>
        <begin position="9"/>
        <end position="103"/>
    </location>
</feature>
<dbReference type="PROSITE" id="PS50987">
    <property type="entry name" value="HTH_ARSR_2"/>
    <property type="match status" value="1"/>
</dbReference>
<dbReference type="InterPro" id="IPR051011">
    <property type="entry name" value="Metal_resp_trans_reg"/>
</dbReference>
<evidence type="ECO:0000313" key="8">
    <source>
        <dbReference type="Proteomes" id="UP000250143"/>
    </source>
</evidence>
<keyword evidence="2" id="KW-0238">DNA-binding</keyword>
<dbReference type="CDD" id="cd00158">
    <property type="entry name" value="RHOD"/>
    <property type="match status" value="1"/>
</dbReference>
<evidence type="ECO:0000259" key="4">
    <source>
        <dbReference type="PROSITE" id="PS50206"/>
    </source>
</evidence>
<feature type="domain" description="Rhodanese" evidence="4">
    <location>
        <begin position="126"/>
        <end position="215"/>
    </location>
</feature>
<evidence type="ECO:0000259" key="5">
    <source>
        <dbReference type="PROSITE" id="PS50987"/>
    </source>
</evidence>
<protein>
    <submittedName>
        <fullName evidence="6">ArsR family transcriptional regulator</fullName>
    </submittedName>
</protein>
<name>A0AAD0KZJ5_9LACO</name>
<evidence type="ECO:0000313" key="9">
    <source>
        <dbReference type="Proteomes" id="UP000250153"/>
    </source>
</evidence>
<dbReference type="CDD" id="cd00090">
    <property type="entry name" value="HTH_ARSR"/>
    <property type="match status" value="1"/>
</dbReference>
<dbReference type="Gene3D" id="3.40.250.10">
    <property type="entry name" value="Rhodanese-like domain"/>
    <property type="match status" value="1"/>
</dbReference>
<dbReference type="InterPro" id="IPR036873">
    <property type="entry name" value="Rhodanese-like_dom_sf"/>
</dbReference>
<dbReference type="EMBL" id="CP023566">
    <property type="protein sequence ID" value="AWZ40267.1"/>
    <property type="molecule type" value="Genomic_DNA"/>
</dbReference>
<dbReference type="PANTHER" id="PTHR43132">
    <property type="entry name" value="ARSENICAL RESISTANCE OPERON REPRESSOR ARSR-RELATED"/>
    <property type="match status" value="1"/>
</dbReference>
<dbReference type="Proteomes" id="UP000250143">
    <property type="component" value="Chromosome"/>
</dbReference>
<dbReference type="InterPro" id="IPR011991">
    <property type="entry name" value="ArsR-like_HTH"/>
</dbReference>
<dbReference type="PRINTS" id="PR00778">
    <property type="entry name" value="HTHARSR"/>
</dbReference>
<dbReference type="SUPFAM" id="SSF46785">
    <property type="entry name" value="Winged helix' DNA-binding domain"/>
    <property type="match status" value="1"/>
</dbReference>
<accession>A0AAD0KZJ5</accession>
<dbReference type="PANTHER" id="PTHR43132:SF8">
    <property type="entry name" value="HTH-TYPE TRANSCRIPTIONAL REGULATOR KMTR"/>
    <property type="match status" value="1"/>
</dbReference>
<evidence type="ECO:0000256" key="1">
    <source>
        <dbReference type="ARBA" id="ARBA00023015"/>
    </source>
</evidence>
<dbReference type="GO" id="GO:0003677">
    <property type="term" value="F:DNA binding"/>
    <property type="evidence" value="ECO:0007669"/>
    <property type="project" value="UniProtKB-KW"/>
</dbReference>
<proteinExistence type="predicted"/>
<sequence>METSKAKEYRNKLYTELAKIGKCLSSARRLELLELLIQCEKTVEKLATETQMTIANTSRHLQVLFKAGLVKRRKQGNFVVYSLVSPQVAELASSLKQVGVVRLEKMQADLAKKTGSLTITLKQAKQQDHALFLDVRPTDEYQAGHIEGALNIPFEQLEEHLSFLPQDREIIVYCRGKLCTYADLATGLLHAKGYEAYSLNYSYYDWVTEKSKLKWLR</sequence>
<dbReference type="RefSeq" id="WP_112194244.1">
    <property type="nucleotide sequence ID" value="NZ_CP023565.1"/>
</dbReference>
<dbReference type="KEGG" id="lmur:CPS94_10420"/>
<keyword evidence="8" id="KW-1185">Reference proteome</keyword>
<evidence type="ECO:0000313" key="7">
    <source>
        <dbReference type="EMBL" id="AWZ40267.1"/>
    </source>
</evidence>